<reference evidence="2 3" key="2">
    <citation type="submission" date="2018-07" db="EMBL/GenBank/DDBJ databases">
        <title>Pontibacter sp. 2b14 genomic sequence and assembly.</title>
        <authorList>
            <person name="Du Z.-J."/>
        </authorList>
    </citation>
    <scope>NUCLEOTIDE SEQUENCE [LARGE SCALE GENOMIC DNA]</scope>
    <source>
        <strain evidence="2 3">2b14</strain>
    </source>
</reference>
<dbReference type="EMBL" id="QMDV01000005">
    <property type="protein sequence ID" value="RAU81563.1"/>
    <property type="molecule type" value="Genomic_DNA"/>
</dbReference>
<proteinExistence type="predicted"/>
<organism evidence="2 3">
    <name type="scientific">Pontibacter arcticus</name>
    <dbReference type="NCBI Taxonomy" id="2080288"/>
    <lineage>
        <taxon>Bacteria</taxon>
        <taxon>Pseudomonadati</taxon>
        <taxon>Bacteroidota</taxon>
        <taxon>Cytophagia</taxon>
        <taxon>Cytophagales</taxon>
        <taxon>Hymenobacteraceae</taxon>
        <taxon>Pontibacter</taxon>
    </lineage>
</organism>
<sequence>MKTGLDYVFDKLMLVTGILLLLYFWANFPERPQEADHHYATLSSPGSSSKIISKWAYVKPDKQLSPREVIRIQLMALQQNDNTDSGVLTVFNFSSPTSRMHLGHINNFRVMVREPAYKPMLNFRKYKTGQLVVTDNIAYQLILITDQQQQQNAYLFILSKQKKGPYKGCWMTDGVTRMAQGPASKQI</sequence>
<name>A0A364RB93_9BACT</name>
<comment type="caution">
    <text evidence="2">The sequence shown here is derived from an EMBL/GenBank/DDBJ whole genome shotgun (WGS) entry which is preliminary data.</text>
</comment>
<evidence type="ECO:0000313" key="2">
    <source>
        <dbReference type="EMBL" id="RAU81563.1"/>
    </source>
</evidence>
<keyword evidence="1" id="KW-0472">Membrane</keyword>
<keyword evidence="3" id="KW-1185">Reference proteome</keyword>
<keyword evidence="1" id="KW-0812">Transmembrane</keyword>
<feature type="transmembrane region" description="Helical" evidence="1">
    <location>
        <begin position="7"/>
        <end position="26"/>
    </location>
</feature>
<dbReference type="InterPro" id="IPR032347">
    <property type="entry name" value="DUF4864"/>
</dbReference>
<accession>A0A364RB93</accession>
<protein>
    <recommendedName>
        <fullName evidence="4">DUF4864 domain-containing protein</fullName>
    </recommendedName>
</protein>
<dbReference type="OrthoDB" id="850536at2"/>
<evidence type="ECO:0000256" key="1">
    <source>
        <dbReference type="SAM" id="Phobius"/>
    </source>
</evidence>
<dbReference type="PANTHER" id="PTHR35716">
    <property type="entry name" value="OS05G0574700 PROTEIN-RELATED"/>
    <property type="match status" value="1"/>
</dbReference>
<keyword evidence="1" id="KW-1133">Transmembrane helix</keyword>
<reference evidence="2 3" key="1">
    <citation type="submission" date="2018-06" db="EMBL/GenBank/DDBJ databases">
        <authorList>
            <person name="Liu Z.-W."/>
        </authorList>
    </citation>
    <scope>NUCLEOTIDE SEQUENCE [LARGE SCALE GENOMIC DNA]</scope>
    <source>
        <strain evidence="2 3">2b14</strain>
    </source>
</reference>
<evidence type="ECO:0000313" key="3">
    <source>
        <dbReference type="Proteomes" id="UP000251692"/>
    </source>
</evidence>
<dbReference type="Proteomes" id="UP000251692">
    <property type="component" value="Unassembled WGS sequence"/>
</dbReference>
<gene>
    <name evidence="2" type="ORF">DP923_15795</name>
</gene>
<evidence type="ECO:0008006" key="4">
    <source>
        <dbReference type="Google" id="ProtNLM"/>
    </source>
</evidence>
<dbReference type="RefSeq" id="WP_112306853.1">
    <property type="nucleotide sequence ID" value="NZ_QMDV01000005.1"/>
</dbReference>
<dbReference type="AlphaFoldDB" id="A0A364RB93"/>
<dbReference type="Pfam" id="PF16156">
    <property type="entry name" value="DUF4864"/>
    <property type="match status" value="1"/>
</dbReference>